<dbReference type="InterPro" id="IPR048469">
    <property type="entry name" value="YchJ-like_M"/>
</dbReference>
<evidence type="ECO:0000313" key="3">
    <source>
        <dbReference type="Proteomes" id="UP000309872"/>
    </source>
</evidence>
<dbReference type="EMBL" id="SUKA01000005">
    <property type="protein sequence ID" value="TJY63765.1"/>
    <property type="molecule type" value="Genomic_DNA"/>
</dbReference>
<dbReference type="SUPFAM" id="SSF54427">
    <property type="entry name" value="NTF2-like"/>
    <property type="match status" value="1"/>
</dbReference>
<keyword evidence="3" id="KW-1185">Reference proteome</keyword>
<dbReference type="AlphaFoldDB" id="A0A4U0GX81"/>
<dbReference type="PANTHER" id="PTHR33747">
    <property type="entry name" value="UPF0225 PROTEIN SCO1677"/>
    <property type="match status" value="1"/>
</dbReference>
<dbReference type="OrthoDB" id="21421at2"/>
<evidence type="ECO:0000259" key="1">
    <source>
        <dbReference type="Pfam" id="PF17775"/>
    </source>
</evidence>
<proteinExistence type="predicted"/>
<dbReference type="Proteomes" id="UP000309872">
    <property type="component" value="Unassembled WGS sequence"/>
</dbReference>
<gene>
    <name evidence="2" type="ORF">FAZ19_15985</name>
</gene>
<reference evidence="2 3" key="1">
    <citation type="submission" date="2019-04" db="EMBL/GenBank/DDBJ databases">
        <title>Sphingobacterium olei sp. nov., isolated from oil-contaminated soil.</title>
        <authorList>
            <person name="Liu B."/>
        </authorList>
    </citation>
    <scope>NUCLEOTIDE SEQUENCE [LARGE SCALE GENOMIC DNA]</scope>
    <source>
        <strain evidence="2 3">Y3L14</strain>
    </source>
</reference>
<organism evidence="2 3">
    <name type="scientific">Sphingobacterium alkalisoli</name>
    <dbReference type="NCBI Taxonomy" id="1874115"/>
    <lineage>
        <taxon>Bacteria</taxon>
        <taxon>Pseudomonadati</taxon>
        <taxon>Bacteroidota</taxon>
        <taxon>Sphingobacteriia</taxon>
        <taxon>Sphingobacteriales</taxon>
        <taxon>Sphingobacteriaceae</taxon>
        <taxon>Sphingobacterium</taxon>
    </lineage>
</organism>
<accession>A0A4U0GX81</accession>
<sequence>MRCPCGSEEDFRSCCEIIHHNLFRAETAEQLMRARYTAFAVGNIDFIYNSFHPTARRFQSKQEIKSWANQNKWIQLEILNSTRTTVEFKAHYLDQNFNLNIHHEKSTFKKVQHIWYYAEGMLTK</sequence>
<feature type="domain" description="YchJ-like middle NTF2-like" evidence="1">
    <location>
        <begin position="27"/>
        <end position="120"/>
    </location>
</feature>
<dbReference type="RefSeq" id="WP_136821757.1">
    <property type="nucleotide sequence ID" value="NZ_BMJX01000005.1"/>
</dbReference>
<protein>
    <submittedName>
        <fullName evidence="2">Zinc chelation protein SecC</fullName>
    </submittedName>
</protein>
<evidence type="ECO:0000313" key="2">
    <source>
        <dbReference type="EMBL" id="TJY63765.1"/>
    </source>
</evidence>
<name>A0A4U0GX81_9SPHI</name>
<dbReference type="InterPro" id="IPR032710">
    <property type="entry name" value="NTF2-like_dom_sf"/>
</dbReference>
<dbReference type="Pfam" id="PF17775">
    <property type="entry name" value="YchJ_M-like"/>
    <property type="match status" value="1"/>
</dbReference>
<dbReference type="Gene3D" id="3.10.450.50">
    <property type="match status" value="1"/>
</dbReference>
<dbReference type="PANTHER" id="PTHR33747:SF1">
    <property type="entry name" value="ADENYLATE CYCLASE-ASSOCIATED CAP C-TERMINAL DOMAIN-CONTAINING PROTEIN"/>
    <property type="match status" value="1"/>
</dbReference>
<comment type="caution">
    <text evidence="2">The sequence shown here is derived from an EMBL/GenBank/DDBJ whole genome shotgun (WGS) entry which is preliminary data.</text>
</comment>